<accession>A0ABS8I6E6</accession>
<protein>
    <submittedName>
        <fullName evidence="2">Uncharacterized protein</fullName>
    </submittedName>
</protein>
<dbReference type="Proteomes" id="UP001199525">
    <property type="component" value="Unassembled WGS sequence"/>
</dbReference>
<keyword evidence="3" id="KW-1185">Reference proteome</keyword>
<evidence type="ECO:0000313" key="3">
    <source>
        <dbReference type="Proteomes" id="UP001199525"/>
    </source>
</evidence>
<dbReference type="RefSeq" id="WP_229484595.1">
    <property type="nucleotide sequence ID" value="NZ_JAIVFQ010000012.1"/>
</dbReference>
<reference evidence="2 3" key="1">
    <citation type="journal article" date="2021" name="Microorganisms">
        <title>Genome Evolution of Filamentous Cyanobacterium Nostoc Species: From Facultative Symbiosis to Free Living.</title>
        <authorList>
            <person name="Huo D."/>
            <person name="Li H."/>
            <person name="Cai F."/>
            <person name="Guo X."/>
            <person name="Qiao Z."/>
            <person name="Wang W."/>
            <person name="Yu G."/>
            <person name="Li R."/>
        </authorList>
    </citation>
    <scope>NUCLEOTIDE SEQUENCE [LARGE SCALE GENOMIC DNA]</scope>
    <source>
        <strain evidence="2 3">CHAB 5714</strain>
    </source>
</reference>
<evidence type="ECO:0000256" key="1">
    <source>
        <dbReference type="SAM" id="Phobius"/>
    </source>
</evidence>
<feature type="transmembrane region" description="Helical" evidence="1">
    <location>
        <begin position="63"/>
        <end position="85"/>
    </location>
</feature>
<keyword evidence="1" id="KW-1133">Transmembrane helix</keyword>
<sequence>MLKKFAFNYLRNINAAFGMVSLTAIGLGAIATFSGLGLLYLARGGFPIVEEERSEQIASIGTGAIVLGFTGIIVASLGGAFLSVVEESEETNSSRKPAKIADTKPLVLTKPKSFEKSNSVPFIYTYTVINFEGHSDSKGLVVCRFEEEPYQKLVLYEELRSHHIDDLAVICDEIDPDRLIGQTFSSYKPLPCEALEEHLEIHRRYVNAVNSEEFTSCYLQVCAGCKLLHGANNIVCGIHPHGWFEDGCCPDKQWDERKALFPFEDDAVVESLNREISSNQANICKFYGDLLLWDEYANRRFSFSYSGILLKHSDRLLELGTEARLLSYIQYFRTRNVVVFDYVASGQVSEFAKELKGIAQIEVDGDEISIFFDIYAPCHRFRRDGVALHPYSTFIPQKLKYNYNLVSYVNYLKSKKFGVLG</sequence>
<organism evidence="2 3">
    <name type="scientific">Nostoc favosum CHAB5714</name>
    <dbReference type="NCBI Taxonomy" id="2780399"/>
    <lineage>
        <taxon>Bacteria</taxon>
        <taxon>Bacillati</taxon>
        <taxon>Cyanobacteriota</taxon>
        <taxon>Cyanophyceae</taxon>
        <taxon>Nostocales</taxon>
        <taxon>Nostocaceae</taxon>
        <taxon>Nostoc</taxon>
        <taxon>Nostoc favosum</taxon>
    </lineage>
</organism>
<keyword evidence="1" id="KW-0812">Transmembrane</keyword>
<dbReference type="EMBL" id="JAIVFQ010000012">
    <property type="protein sequence ID" value="MCC5599772.1"/>
    <property type="molecule type" value="Genomic_DNA"/>
</dbReference>
<proteinExistence type="predicted"/>
<comment type="caution">
    <text evidence="2">The sequence shown here is derived from an EMBL/GenBank/DDBJ whole genome shotgun (WGS) entry which is preliminary data.</text>
</comment>
<name>A0ABS8I6E6_9NOSO</name>
<keyword evidence="1" id="KW-0472">Membrane</keyword>
<evidence type="ECO:0000313" key="2">
    <source>
        <dbReference type="EMBL" id="MCC5599772.1"/>
    </source>
</evidence>
<gene>
    <name evidence="2" type="ORF">LC586_11155</name>
</gene>
<feature type="transmembrane region" description="Helical" evidence="1">
    <location>
        <begin position="20"/>
        <end position="42"/>
    </location>
</feature>